<feature type="domain" description="Tip attachment protein J" evidence="1">
    <location>
        <begin position="279"/>
        <end position="436"/>
    </location>
</feature>
<dbReference type="Proteomes" id="UP001596456">
    <property type="component" value="Unassembled WGS sequence"/>
</dbReference>
<dbReference type="InterPro" id="IPR032876">
    <property type="entry name" value="J_dom"/>
</dbReference>
<protein>
    <submittedName>
        <fullName evidence="2">Phage tail protein</fullName>
    </submittedName>
</protein>
<sequence length="469" mass="49847">MPPAIIAVGAAVAGSAAAAAVGGGLIGALVGATVTVGVSYLGNRVIGTPKPSQTMLDAAGRTQMLVQPVTSHRIVYGEVRTGGPLVFAHTRTDGGSKLDILHLVVVHAAHEVENLGTVWFGDTAIALDGNGAATAAPLAGKVHVWSHAGHPDQGADGVLVAEAGGRWTHNHRLRGRAYTHLRLRYDQEAFASGIPNLSRLVRGRKLWDPRDGATRWSANAALCILDYLMAPWGLAAGPDEIEVTGWIAQANICDEQVATLTGSEPRYTCNGVLDLAGRPLDNLESLLTSCAGRLSFTGGKWRLAVGAWQPPTVILGENELRAPVSYRPWRSRRDLVNIVRGAFTSPAQNWQPTDYPPVADAASITADDGEAALALDLPFTTSHTMAQRIARIALRQNRRQKSLDWPANLAGLRLAAGYPVAVSLGRLGLAGTPFRVETWRLTEEMGVDLALAEDAADVYAHDPSWLKPM</sequence>
<gene>
    <name evidence="2" type="ORF">ACFQPS_07975</name>
</gene>
<evidence type="ECO:0000259" key="1">
    <source>
        <dbReference type="Pfam" id="PF13550"/>
    </source>
</evidence>
<reference evidence="3" key="1">
    <citation type="journal article" date="2019" name="Int. J. Syst. Evol. Microbiol.">
        <title>The Global Catalogue of Microorganisms (GCM) 10K type strain sequencing project: providing services to taxonomists for standard genome sequencing and annotation.</title>
        <authorList>
            <consortium name="The Broad Institute Genomics Platform"/>
            <consortium name="The Broad Institute Genome Sequencing Center for Infectious Disease"/>
            <person name="Wu L."/>
            <person name="Ma J."/>
        </authorList>
    </citation>
    <scope>NUCLEOTIDE SEQUENCE [LARGE SCALE GENOMIC DNA]</scope>
    <source>
        <strain evidence="3">CGMCC 1.16275</strain>
    </source>
</reference>
<comment type="caution">
    <text evidence="2">The sequence shown here is derived from an EMBL/GenBank/DDBJ whole genome shotgun (WGS) entry which is preliminary data.</text>
</comment>
<organism evidence="2 3">
    <name type="scientific">Rhodocista pekingensis</name>
    <dbReference type="NCBI Taxonomy" id="201185"/>
    <lineage>
        <taxon>Bacteria</taxon>
        <taxon>Pseudomonadati</taxon>
        <taxon>Pseudomonadota</taxon>
        <taxon>Alphaproteobacteria</taxon>
        <taxon>Rhodospirillales</taxon>
        <taxon>Azospirillaceae</taxon>
        <taxon>Rhodocista</taxon>
    </lineage>
</organism>
<dbReference type="RefSeq" id="WP_377357955.1">
    <property type="nucleotide sequence ID" value="NZ_JBHTCM010000009.1"/>
</dbReference>
<proteinExistence type="predicted"/>
<evidence type="ECO:0000313" key="2">
    <source>
        <dbReference type="EMBL" id="MFC7333097.1"/>
    </source>
</evidence>
<keyword evidence="3" id="KW-1185">Reference proteome</keyword>
<dbReference type="Pfam" id="PF13550">
    <property type="entry name" value="Phage-tail_3"/>
    <property type="match status" value="1"/>
</dbReference>
<evidence type="ECO:0000313" key="3">
    <source>
        <dbReference type="Proteomes" id="UP001596456"/>
    </source>
</evidence>
<name>A0ABW2KST0_9PROT</name>
<accession>A0ABW2KST0</accession>
<dbReference type="EMBL" id="JBHTCM010000009">
    <property type="protein sequence ID" value="MFC7333097.1"/>
    <property type="molecule type" value="Genomic_DNA"/>
</dbReference>